<sequence length="115" mass="13157">MRPKPRPNLPVDLILDAEQRMAVEEMGGREARTFNLLGDNQSRLAYIQALVDKKTTEMEKSEIEFQAINFVAYLAVLICLTFLKATIYKYDEEKLNLILESNHPKNLEALSTGQK</sequence>
<gene>
    <name evidence="2" type="ORF">FCALED_LOCUS2093</name>
</gene>
<organism evidence="2 3">
    <name type="scientific">Funneliformis caledonium</name>
    <dbReference type="NCBI Taxonomy" id="1117310"/>
    <lineage>
        <taxon>Eukaryota</taxon>
        <taxon>Fungi</taxon>
        <taxon>Fungi incertae sedis</taxon>
        <taxon>Mucoromycota</taxon>
        <taxon>Glomeromycotina</taxon>
        <taxon>Glomeromycetes</taxon>
        <taxon>Glomerales</taxon>
        <taxon>Glomeraceae</taxon>
        <taxon>Funneliformis</taxon>
    </lineage>
</organism>
<accession>A0A9N8Z2Y8</accession>
<keyword evidence="1" id="KW-0812">Transmembrane</keyword>
<reference evidence="2" key="1">
    <citation type="submission" date="2021-06" db="EMBL/GenBank/DDBJ databases">
        <authorList>
            <person name="Kallberg Y."/>
            <person name="Tangrot J."/>
            <person name="Rosling A."/>
        </authorList>
    </citation>
    <scope>NUCLEOTIDE SEQUENCE</scope>
    <source>
        <strain evidence="2">UK204</strain>
    </source>
</reference>
<keyword evidence="3" id="KW-1185">Reference proteome</keyword>
<evidence type="ECO:0000313" key="2">
    <source>
        <dbReference type="EMBL" id="CAG8468342.1"/>
    </source>
</evidence>
<comment type="caution">
    <text evidence="2">The sequence shown here is derived from an EMBL/GenBank/DDBJ whole genome shotgun (WGS) entry which is preliminary data.</text>
</comment>
<dbReference type="EMBL" id="CAJVPQ010000302">
    <property type="protein sequence ID" value="CAG8468342.1"/>
    <property type="molecule type" value="Genomic_DNA"/>
</dbReference>
<name>A0A9N8Z2Y8_9GLOM</name>
<evidence type="ECO:0000313" key="3">
    <source>
        <dbReference type="Proteomes" id="UP000789570"/>
    </source>
</evidence>
<dbReference type="Proteomes" id="UP000789570">
    <property type="component" value="Unassembled WGS sequence"/>
</dbReference>
<proteinExistence type="predicted"/>
<protein>
    <submittedName>
        <fullName evidence="2">11601_t:CDS:1</fullName>
    </submittedName>
</protein>
<dbReference type="AlphaFoldDB" id="A0A9N8Z2Y8"/>
<keyword evidence="1" id="KW-0472">Membrane</keyword>
<evidence type="ECO:0000256" key="1">
    <source>
        <dbReference type="SAM" id="Phobius"/>
    </source>
</evidence>
<dbReference type="OrthoDB" id="2406852at2759"/>
<keyword evidence="1" id="KW-1133">Transmembrane helix</keyword>
<feature type="transmembrane region" description="Helical" evidence="1">
    <location>
        <begin position="67"/>
        <end position="87"/>
    </location>
</feature>